<dbReference type="Pfam" id="PF03797">
    <property type="entry name" value="Autotransporter"/>
    <property type="match status" value="1"/>
</dbReference>
<reference evidence="2 3" key="1">
    <citation type="submission" date="2018-04" db="EMBL/GenBank/DDBJ databases">
        <title>Novel Campyloabacter and Helicobacter Species and Strains.</title>
        <authorList>
            <person name="Mannion A.J."/>
            <person name="Shen Z."/>
            <person name="Fox J.G."/>
        </authorList>
    </citation>
    <scope>NUCLEOTIDE SEQUENCE [LARGE SCALE GENOMIC DNA]</scope>
    <source>
        <strain evidence="2 3">MIT 04-9366</strain>
    </source>
</reference>
<dbReference type="AlphaFoldDB" id="A0A3D8J5N6"/>
<evidence type="ECO:0000313" key="2">
    <source>
        <dbReference type="EMBL" id="RDU72204.1"/>
    </source>
</evidence>
<dbReference type="Proteomes" id="UP000257045">
    <property type="component" value="Unassembled WGS sequence"/>
</dbReference>
<accession>A0A3D8J5N6</accession>
<dbReference type="SUPFAM" id="SSF103515">
    <property type="entry name" value="Autotransporter"/>
    <property type="match status" value="1"/>
</dbReference>
<comment type="caution">
    <text evidence="2">The sequence shown here is derived from an EMBL/GenBank/DDBJ whole genome shotgun (WGS) entry which is preliminary data.</text>
</comment>
<dbReference type="Gene3D" id="2.40.128.130">
    <property type="entry name" value="Autotransporter beta-domain"/>
    <property type="match status" value="1"/>
</dbReference>
<protein>
    <recommendedName>
        <fullName evidence="1">Autotransporter domain-containing protein</fullName>
    </recommendedName>
</protein>
<proteinExistence type="predicted"/>
<evidence type="ECO:0000313" key="3">
    <source>
        <dbReference type="Proteomes" id="UP000257045"/>
    </source>
</evidence>
<dbReference type="OrthoDB" id="5330045at2"/>
<gene>
    <name evidence="2" type="ORF">CQA58_00955</name>
</gene>
<keyword evidence="3" id="KW-1185">Reference proteome</keyword>
<dbReference type="EMBL" id="NXLV01000001">
    <property type="protein sequence ID" value="RDU72204.1"/>
    <property type="molecule type" value="Genomic_DNA"/>
</dbReference>
<dbReference type="InterPro" id="IPR005546">
    <property type="entry name" value="Autotransporte_beta"/>
</dbReference>
<organism evidence="2 3">
    <name type="scientific">Helicobacter brantae</name>
    <dbReference type="NCBI Taxonomy" id="375927"/>
    <lineage>
        <taxon>Bacteria</taxon>
        <taxon>Pseudomonadati</taxon>
        <taxon>Campylobacterota</taxon>
        <taxon>Epsilonproteobacteria</taxon>
        <taxon>Campylobacterales</taxon>
        <taxon>Helicobacteraceae</taxon>
        <taxon>Helicobacter</taxon>
    </lineage>
</organism>
<sequence length="351" mass="39853">MLFKRGFLSLIFFSFCYAEISSDYAQTLYTILQSQYNIYKIHSTTLFSRVGELRGLQLPNGLWVNESFGFLSHQSTDHILKVKESYNDLILGLDTSFDVIGGKVFLGGSFNAIVADERTRLYQNTQESYSTTAYLSYLGDSQLFFDVYAKYFYNAGEYTFQNSPIASKIQSLNSHNFLLGADIGQRFALMFSISQSFIFWEPSLQIYTGYLPRQVFYLPSGVSGRMAHQIPFALDLRVAFGKEFNSKYLGDIKGGISFGYDNRIGGNIAIGDGTSSQGLSAKSDMRLGLFLESDFVYNKNFRFFFRSESSFFGDLNIVYKASLGFRFSFGKILQQSLKKANDLNWQDESLQ</sequence>
<dbReference type="InterPro" id="IPR036709">
    <property type="entry name" value="Autotransporte_beta_dom_sf"/>
</dbReference>
<dbReference type="NCBIfam" id="TIGR01414">
    <property type="entry name" value="autotrans_barl"/>
    <property type="match status" value="1"/>
</dbReference>
<evidence type="ECO:0000259" key="1">
    <source>
        <dbReference type="Pfam" id="PF03797"/>
    </source>
</evidence>
<feature type="domain" description="Autotransporter" evidence="1">
    <location>
        <begin position="62"/>
        <end position="208"/>
    </location>
</feature>
<name>A0A3D8J5N6_9HELI</name>
<dbReference type="InterPro" id="IPR006315">
    <property type="entry name" value="OM_autotransptr_brl_dom"/>
</dbReference>
<dbReference type="GO" id="GO:0019867">
    <property type="term" value="C:outer membrane"/>
    <property type="evidence" value="ECO:0007669"/>
    <property type="project" value="InterPro"/>
</dbReference>